<dbReference type="EC" id="1.13.11.54" evidence="10"/>
<evidence type="ECO:0000256" key="8">
    <source>
        <dbReference type="ARBA" id="ARBA00023004"/>
    </source>
</evidence>
<dbReference type="AlphaFoldDB" id="A0A4V6A3E2"/>
<dbReference type="Pfam" id="PF03079">
    <property type="entry name" value="ARD"/>
    <property type="match status" value="1"/>
</dbReference>
<dbReference type="Proteomes" id="UP000298663">
    <property type="component" value="Unassembled WGS sequence"/>
</dbReference>
<evidence type="ECO:0000256" key="1">
    <source>
        <dbReference type="ARBA" id="ARBA00000428"/>
    </source>
</evidence>
<comment type="caution">
    <text evidence="11">The sequence shown here is derived from an EMBL/GenBank/DDBJ whole genome shotgun (WGS) entry which is preliminary data.</text>
</comment>
<evidence type="ECO:0000256" key="10">
    <source>
        <dbReference type="ARBA" id="ARBA00039005"/>
    </source>
</evidence>
<dbReference type="STRING" id="34508.A0A4V6A3E2"/>
<keyword evidence="5" id="KW-0479">Metal-binding</keyword>
<name>A0A4V6A3E2_STECR</name>
<dbReference type="GO" id="GO:0010309">
    <property type="term" value="F:acireductone dioxygenase [iron(II)-requiring] activity"/>
    <property type="evidence" value="ECO:0007669"/>
    <property type="project" value="UniProtKB-EC"/>
</dbReference>
<sequence length="159" mass="18729">MVRAWYLSDKVEDQRDECHRDPPEFCGLEKLSEVGFYYRYVIENRTEGLKKVTAEFGYDYQDEITINQEQLPDYEIIIKKFFNEHIHKDDEARYIVDGSGYFDVRDKEVQTGGFVSLLKRATLALTAGVYHRFTVDSNDYVHAVRFFPCLGCFLPWRGD</sequence>
<dbReference type="GO" id="GO:0009086">
    <property type="term" value="P:methionine biosynthetic process"/>
    <property type="evidence" value="ECO:0007669"/>
    <property type="project" value="UniProtKB-KW"/>
</dbReference>
<reference evidence="11 12" key="1">
    <citation type="journal article" date="2015" name="Genome Biol.">
        <title>Comparative genomics of Steinernema reveals deeply conserved gene regulatory networks.</title>
        <authorList>
            <person name="Dillman A.R."/>
            <person name="Macchietto M."/>
            <person name="Porter C.F."/>
            <person name="Rogers A."/>
            <person name="Williams B."/>
            <person name="Antoshechkin I."/>
            <person name="Lee M.M."/>
            <person name="Goodwin Z."/>
            <person name="Lu X."/>
            <person name="Lewis E.E."/>
            <person name="Goodrich-Blair H."/>
            <person name="Stock S.P."/>
            <person name="Adams B.J."/>
            <person name="Sternberg P.W."/>
            <person name="Mortazavi A."/>
        </authorList>
    </citation>
    <scope>NUCLEOTIDE SEQUENCE [LARGE SCALE GENOMIC DNA]</scope>
    <source>
        <strain evidence="11 12">ALL</strain>
    </source>
</reference>
<comment type="cofactor">
    <cofactor evidence="2">
        <name>Fe(2+)</name>
        <dbReference type="ChEBI" id="CHEBI:29033"/>
    </cofactor>
</comment>
<keyword evidence="7" id="KW-0560">Oxidoreductase</keyword>
<dbReference type="InterPro" id="IPR011051">
    <property type="entry name" value="RmlC_Cupin_sf"/>
</dbReference>
<dbReference type="InterPro" id="IPR004313">
    <property type="entry name" value="ARD"/>
</dbReference>
<dbReference type="PANTHER" id="PTHR23418:SF0">
    <property type="entry name" value="ACIREDUCTONE DIOXYGENASE"/>
    <property type="match status" value="1"/>
</dbReference>
<accession>A0A4V6A3E2</accession>
<evidence type="ECO:0000256" key="4">
    <source>
        <dbReference type="ARBA" id="ARBA00022605"/>
    </source>
</evidence>
<evidence type="ECO:0000256" key="2">
    <source>
        <dbReference type="ARBA" id="ARBA00001954"/>
    </source>
</evidence>
<keyword evidence="4" id="KW-0028">Amino-acid biosynthesis</keyword>
<evidence type="ECO:0000256" key="6">
    <source>
        <dbReference type="ARBA" id="ARBA00022964"/>
    </source>
</evidence>
<evidence type="ECO:0000256" key="9">
    <source>
        <dbReference type="ARBA" id="ARBA00023167"/>
    </source>
</evidence>
<evidence type="ECO:0000256" key="7">
    <source>
        <dbReference type="ARBA" id="ARBA00023002"/>
    </source>
</evidence>
<dbReference type="OrthoDB" id="1867259at2759"/>
<keyword evidence="6" id="KW-0223">Dioxygenase</keyword>
<dbReference type="PANTHER" id="PTHR23418">
    <property type="entry name" value="ACIREDUCTONE DIOXYGENASE"/>
    <property type="match status" value="1"/>
</dbReference>
<evidence type="ECO:0000256" key="5">
    <source>
        <dbReference type="ARBA" id="ARBA00022723"/>
    </source>
</evidence>
<dbReference type="SUPFAM" id="SSF51182">
    <property type="entry name" value="RmlC-like cupins"/>
    <property type="match status" value="1"/>
</dbReference>
<dbReference type="GO" id="GO:0046872">
    <property type="term" value="F:metal ion binding"/>
    <property type="evidence" value="ECO:0007669"/>
    <property type="project" value="UniProtKB-KW"/>
</dbReference>
<comment type="catalytic activity">
    <reaction evidence="1">
        <text>1,2-dihydroxy-5-(methylsulfanyl)pent-1-en-3-one + O2 = 4-methylsulfanyl-2-oxobutanoate + formate + 2 H(+)</text>
        <dbReference type="Rhea" id="RHEA:24504"/>
        <dbReference type="ChEBI" id="CHEBI:15378"/>
        <dbReference type="ChEBI" id="CHEBI:15379"/>
        <dbReference type="ChEBI" id="CHEBI:15740"/>
        <dbReference type="ChEBI" id="CHEBI:16723"/>
        <dbReference type="ChEBI" id="CHEBI:49252"/>
        <dbReference type="EC" id="1.13.11.54"/>
    </reaction>
</comment>
<protein>
    <recommendedName>
        <fullName evidence="10">acireductone dioxygenase (Fe(2+)-requiring)</fullName>
        <ecNumber evidence="10">1.13.11.54</ecNumber>
    </recommendedName>
</protein>
<dbReference type="CDD" id="cd02232">
    <property type="entry name" value="cupin_ARD"/>
    <property type="match status" value="1"/>
</dbReference>
<keyword evidence="3" id="KW-0533">Nickel</keyword>
<proteinExistence type="predicted"/>
<evidence type="ECO:0000313" key="12">
    <source>
        <dbReference type="Proteomes" id="UP000298663"/>
    </source>
</evidence>
<gene>
    <name evidence="11" type="ORF">L596_016474</name>
</gene>
<evidence type="ECO:0000313" key="11">
    <source>
        <dbReference type="EMBL" id="TKR82795.1"/>
    </source>
</evidence>
<reference evidence="11 12" key="2">
    <citation type="journal article" date="2019" name="G3 (Bethesda)">
        <title>Hybrid Assembly of the Genome of the Entomopathogenic Nematode Steinernema carpocapsae Identifies the X-Chromosome.</title>
        <authorList>
            <person name="Serra L."/>
            <person name="Macchietto M."/>
            <person name="Macias-Munoz A."/>
            <person name="McGill C.J."/>
            <person name="Rodriguez I.M."/>
            <person name="Rodriguez B."/>
            <person name="Murad R."/>
            <person name="Mortazavi A."/>
        </authorList>
    </citation>
    <scope>NUCLEOTIDE SEQUENCE [LARGE SCALE GENOMIC DNA]</scope>
    <source>
        <strain evidence="11 12">ALL</strain>
    </source>
</reference>
<dbReference type="InterPro" id="IPR014710">
    <property type="entry name" value="RmlC-like_jellyroll"/>
</dbReference>
<dbReference type="EMBL" id="AZBU02000004">
    <property type="protein sequence ID" value="TKR82795.1"/>
    <property type="molecule type" value="Genomic_DNA"/>
</dbReference>
<keyword evidence="8" id="KW-0408">Iron</keyword>
<evidence type="ECO:0000256" key="3">
    <source>
        <dbReference type="ARBA" id="ARBA00022596"/>
    </source>
</evidence>
<organism evidence="11 12">
    <name type="scientific">Steinernema carpocapsae</name>
    <name type="common">Entomopathogenic nematode</name>
    <dbReference type="NCBI Taxonomy" id="34508"/>
    <lineage>
        <taxon>Eukaryota</taxon>
        <taxon>Metazoa</taxon>
        <taxon>Ecdysozoa</taxon>
        <taxon>Nematoda</taxon>
        <taxon>Chromadorea</taxon>
        <taxon>Rhabditida</taxon>
        <taxon>Tylenchina</taxon>
        <taxon>Panagrolaimomorpha</taxon>
        <taxon>Strongyloidoidea</taxon>
        <taxon>Steinernematidae</taxon>
        <taxon>Steinernema</taxon>
    </lineage>
</organism>
<keyword evidence="9" id="KW-0486">Methionine biosynthesis</keyword>
<dbReference type="Gene3D" id="2.60.120.10">
    <property type="entry name" value="Jelly Rolls"/>
    <property type="match status" value="1"/>
</dbReference>
<keyword evidence="12" id="KW-1185">Reference proteome</keyword>